<protein>
    <submittedName>
        <fullName evidence="1">Uncharacterized protein</fullName>
    </submittedName>
</protein>
<dbReference type="EMBL" id="BK016136">
    <property type="protein sequence ID" value="DAF97776.1"/>
    <property type="molecule type" value="Genomic_DNA"/>
</dbReference>
<name>A0A8S5UTF8_9CAUD</name>
<sequence length="231" mass="26643">MSNFPNLELRKDPVNPIVKSQYVPYELSFYQTKYTLMDIDVYTNFLKNAISRFRKSRTYKGYKAYLMNLGLDHCQLNSNISSEMATIEMHHNMLTIFDIAIILCEHTINTVGYITTYDLVNLMKKVHKENKVQLVMLSLTSHQLYHNAQGMFIHPDMCIGNWPAFLEEYNKGITIDIANKVINYINTAISLGDTKTGDLLKLRDSVQDWSIINEYGANNCSWDNSGWTSIT</sequence>
<accession>A0A8S5UTF8</accession>
<evidence type="ECO:0000313" key="1">
    <source>
        <dbReference type="EMBL" id="DAF97776.1"/>
    </source>
</evidence>
<organism evidence="1">
    <name type="scientific">Myoviridae sp. ctYA416</name>
    <dbReference type="NCBI Taxonomy" id="2825125"/>
    <lineage>
        <taxon>Viruses</taxon>
        <taxon>Duplodnaviria</taxon>
        <taxon>Heunggongvirae</taxon>
        <taxon>Uroviricota</taxon>
        <taxon>Caudoviricetes</taxon>
    </lineage>
</organism>
<proteinExistence type="predicted"/>
<reference evidence="1" key="1">
    <citation type="journal article" date="2021" name="Proc. Natl. Acad. Sci. U.S.A.">
        <title>A Catalog of Tens of Thousands of Viruses from Human Metagenomes Reveals Hidden Associations with Chronic Diseases.</title>
        <authorList>
            <person name="Tisza M.J."/>
            <person name="Buck C.B."/>
        </authorList>
    </citation>
    <scope>NUCLEOTIDE SEQUENCE</scope>
    <source>
        <strain evidence="1">CtYA416</strain>
    </source>
</reference>